<comment type="caution">
    <text evidence="1">The sequence shown here is derived from an EMBL/GenBank/DDBJ whole genome shotgun (WGS) entry which is preliminary data.</text>
</comment>
<dbReference type="EMBL" id="SNRW01006701">
    <property type="protein sequence ID" value="KAA6382589.1"/>
    <property type="molecule type" value="Genomic_DNA"/>
</dbReference>
<feature type="non-terminal residue" evidence="1">
    <location>
        <position position="107"/>
    </location>
</feature>
<dbReference type="AlphaFoldDB" id="A0A5J4VJN0"/>
<accession>A0A5J4VJN0</accession>
<proteinExistence type="predicted"/>
<protein>
    <submittedName>
        <fullName evidence="1">Uncharacterized protein</fullName>
    </submittedName>
</protein>
<organism evidence="1 2">
    <name type="scientific">Streblomastix strix</name>
    <dbReference type="NCBI Taxonomy" id="222440"/>
    <lineage>
        <taxon>Eukaryota</taxon>
        <taxon>Metamonada</taxon>
        <taxon>Preaxostyla</taxon>
        <taxon>Oxymonadida</taxon>
        <taxon>Streblomastigidae</taxon>
        <taxon>Streblomastix</taxon>
    </lineage>
</organism>
<evidence type="ECO:0000313" key="2">
    <source>
        <dbReference type="Proteomes" id="UP000324800"/>
    </source>
</evidence>
<gene>
    <name evidence="1" type="ORF">EZS28_021883</name>
</gene>
<sequence length="107" mass="12339">MGAKACCEAESLLSFPDADIRILDRAIAAVRAGRDICVQGEPPKLNYSEIKKKDGMKEFERLLAENQKPLIPKFDRNDKLQNDFNYPPRLKFNYDEELIRLSSTLHR</sequence>
<dbReference type="Proteomes" id="UP000324800">
    <property type="component" value="Unassembled WGS sequence"/>
</dbReference>
<reference evidence="1 2" key="1">
    <citation type="submission" date="2019-03" db="EMBL/GenBank/DDBJ databases">
        <title>Single cell metagenomics reveals metabolic interactions within the superorganism composed of flagellate Streblomastix strix and complex community of Bacteroidetes bacteria on its surface.</title>
        <authorList>
            <person name="Treitli S.C."/>
            <person name="Kolisko M."/>
            <person name="Husnik F."/>
            <person name="Keeling P."/>
            <person name="Hampl V."/>
        </authorList>
    </citation>
    <scope>NUCLEOTIDE SEQUENCE [LARGE SCALE GENOMIC DNA]</scope>
    <source>
        <strain evidence="1">ST1C</strain>
    </source>
</reference>
<evidence type="ECO:0000313" key="1">
    <source>
        <dbReference type="EMBL" id="KAA6382589.1"/>
    </source>
</evidence>
<name>A0A5J4VJN0_9EUKA</name>